<reference evidence="2 3" key="1">
    <citation type="submission" date="2018-04" db="EMBL/GenBank/DDBJ databases">
        <title>The genome of golden apple snail Pomacea canaliculata provides insight into stress tolerance and invasive adaptation.</title>
        <authorList>
            <person name="Liu C."/>
            <person name="Liu B."/>
            <person name="Ren Y."/>
            <person name="Zhang Y."/>
            <person name="Wang H."/>
            <person name="Li S."/>
            <person name="Jiang F."/>
            <person name="Yin L."/>
            <person name="Zhang G."/>
            <person name="Qian W."/>
            <person name="Fan W."/>
        </authorList>
    </citation>
    <scope>NUCLEOTIDE SEQUENCE [LARGE SCALE GENOMIC DNA]</scope>
    <source>
        <strain evidence="2">SZHN2017</strain>
        <tissue evidence="2">Muscle</tissue>
    </source>
</reference>
<dbReference type="EMBL" id="PZQS01000006">
    <property type="protein sequence ID" value="PVD29028.1"/>
    <property type="molecule type" value="Genomic_DNA"/>
</dbReference>
<evidence type="ECO:0000313" key="3">
    <source>
        <dbReference type="Proteomes" id="UP000245119"/>
    </source>
</evidence>
<feature type="region of interest" description="Disordered" evidence="1">
    <location>
        <begin position="28"/>
        <end position="61"/>
    </location>
</feature>
<protein>
    <submittedName>
        <fullName evidence="2">Uncharacterized protein</fullName>
    </submittedName>
</protein>
<proteinExistence type="predicted"/>
<name>A0A2T7P6H7_POMCA</name>
<comment type="caution">
    <text evidence="2">The sequence shown here is derived from an EMBL/GenBank/DDBJ whole genome shotgun (WGS) entry which is preliminary data.</text>
</comment>
<evidence type="ECO:0000256" key="1">
    <source>
        <dbReference type="SAM" id="MobiDB-lite"/>
    </source>
</evidence>
<accession>A0A2T7P6H7</accession>
<feature type="compositionally biased region" description="Basic and acidic residues" evidence="1">
    <location>
        <begin position="38"/>
        <end position="61"/>
    </location>
</feature>
<dbReference type="Proteomes" id="UP000245119">
    <property type="component" value="Linkage Group LG6"/>
</dbReference>
<gene>
    <name evidence="2" type="ORF">C0Q70_11625</name>
</gene>
<evidence type="ECO:0000313" key="2">
    <source>
        <dbReference type="EMBL" id="PVD29028.1"/>
    </source>
</evidence>
<keyword evidence="3" id="KW-1185">Reference proteome</keyword>
<sequence length="61" mass="7230">MQEVVKDSVTSRRGRTWELSIPREWPRCGRSSAAPCTKKSEKKIERERQKEREKEKAKIKS</sequence>
<dbReference type="AlphaFoldDB" id="A0A2T7P6H7"/>
<organism evidence="2 3">
    <name type="scientific">Pomacea canaliculata</name>
    <name type="common">Golden apple snail</name>
    <dbReference type="NCBI Taxonomy" id="400727"/>
    <lineage>
        <taxon>Eukaryota</taxon>
        <taxon>Metazoa</taxon>
        <taxon>Spiralia</taxon>
        <taxon>Lophotrochozoa</taxon>
        <taxon>Mollusca</taxon>
        <taxon>Gastropoda</taxon>
        <taxon>Caenogastropoda</taxon>
        <taxon>Architaenioglossa</taxon>
        <taxon>Ampullarioidea</taxon>
        <taxon>Ampullariidae</taxon>
        <taxon>Pomacea</taxon>
    </lineage>
</organism>